<organism evidence="2 3">
    <name type="scientific">Bifidobacterium dentium</name>
    <dbReference type="NCBI Taxonomy" id="1689"/>
    <lineage>
        <taxon>Bacteria</taxon>
        <taxon>Bacillati</taxon>
        <taxon>Actinomycetota</taxon>
        <taxon>Actinomycetes</taxon>
        <taxon>Bifidobacteriales</taxon>
        <taxon>Bifidobacteriaceae</taxon>
        <taxon>Bifidobacterium</taxon>
    </lineage>
</organism>
<comment type="caution">
    <text evidence="2">The sequence shown here is derived from an EMBL/GenBank/DDBJ whole genome shotgun (WGS) entry which is preliminary data.</text>
</comment>
<dbReference type="Pfam" id="PF01381">
    <property type="entry name" value="HTH_3"/>
    <property type="match status" value="1"/>
</dbReference>
<dbReference type="EMBL" id="WDPD01000002">
    <property type="protein sequence ID" value="KAB7462074.1"/>
    <property type="molecule type" value="Genomic_DNA"/>
</dbReference>
<dbReference type="PROSITE" id="PS50943">
    <property type="entry name" value="HTH_CROC1"/>
    <property type="match status" value="1"/>
</dbReference>
<accession>A0A7J5TJI9</accession>
<dbReference type="GO" id="GO:0003677">
    <property type="term" value="F:DNA binding"/>
    <property type="evidence" value="ECO:0007669"/>
    <property type="project" value="InterPro"/>
</dbReference>
<dbReference type="AlphaFoldDB" id="A0A7J5TJI9"/>
<dbReference type="RefSeq" id="WP_081724094.1">
    <property type="nucleotide sequence ID" value="NZ_JACZDN010000003.1"/>
</dbReference>
<protein>
    <submittedName>
        <fullName evidence="2">Helix-turn-helix transcriptional regulator</fullName>
    </submittedName>
</protein>
<dbReference type="Gene3D" id="1.10.260.40">
    <property type="entry name" value="lambda repressor-like DNA-binding domains"/>
    <property type="match status" value="1"/>
</dbReference>
<evidence type="ECO:0000313" key="3">
    <source>
        <dbReference type="Proteomes" id="UP000429211"/>
    </source>
</evidence>
<evidence type="ECO:0000313" key="2">
    <source>
        <dbReference type="EMBL" id="KAB7462074.1"/>
    </source>
</evidence>
<gene>
    <name evidence="2" type="ORF">GBB04_03650</name>
</gene>
<sequence>MSSTMVIPMTNISRRIDELRKQSHLSQTEFGGLLGLSQGTVSKKLSDQIPFSADEVLRCAIYFDVSTEALYGREELEDQTACLASENREGEENCEPRKSCGCRPVLRIRSPRTGNWSD</sequence>
<dbReference type="SMART" id="SM00530">
    <property type="entry name" value="HTH_XRE"/>
    <property type="match status" value="1"/>
</dbReference>
<dbReference type="CDD" id="cd00093">
    <property type="entry name" value="HTH_XRE"/>
    <property type="match status" value="1"/>
</dbReference>
<dbReference type="SUPFAM" id="SSF47413">
    <property type="entry name" value="lambda repressor-like DNA-binding domains"/>
    <property type="match status" value="1"/>
</dbReference>
<name>A0A7J5TJI9_9BIFI</name>
<dbReference type="InterPro" id="IPR001387">
    <property type="entry name" value="Cro/C1-type_HTH"/>
</dbReference>
<proteinExistence type="predicted"/>
<dbReference type="Proteomes" id="UP000429211">
    <property type="component" value="Unassembled WGS sequence"/>
</dbReference>
<reference evidence="2 3" key="1">
    <citation type="journal article" date="2019" name="Nat. Med.">
        <title>A library of human gut bacterial isolates paired with longitudinal multiomics data enables mechanistic microbiome research.</title>
        <authorList>
            <person name="Poyet M."/>
            <person name="Groussin M."/>
            <person name="Gibbons S.M."/>
            <person name="Avila-Pacheco J."/>
            <person name="Jiang X."/>
            <person name="Kearney S.M."/>
            <person name="Perrotta A.R."/>
            <person name="Berdy B."/>
            <person name="Zhao S."/>
            <person name="Lieberman T.D."/>
            <person name="Swanson P.K."/>
            <person name="Smith M."/>
            <person name="Roesemann S."/>
            <person name="Alexander J.E."/>
            <person name="Rich S.A."/>
            <person name="Livny J."/>
            <person name="Vlamakis H."/>
            <person name="Clish C."/>
            <person name="Bullock K."/>
            <person name="Deik A."/>
            <person name="Scott J."/>
            <person name="Pierce K.A."/>
            <person name="Xavier R.J."/>
            <person name="Alm E.J."/>
        </authorList>
    </citation>
    <scope>NUCLEOTIDE SEQUENCE [LARGE SCALE GENOMIC DNA]</scope>
    <source>
        <strain evidence="2 3">BIOML-A2</strain>
    </source>
</reference>
<evidence type="ECO:0000259" key="1">
    <source>
        <dbReference type="PROSITE" id="PS50943"/>
    </source>
</evidence>
<feature type="domain" description="HTH cro/C1-type" evidence="1">
    <location>
        <begin position="16"/>
        <end position="70"/>
    </location>
</feature>
<dbReference type="InterPro" id="IPR010982">
    <property type="entry name" value="Lambda_DNA-bd_dom_sf"/>
</dbReference>